<comment type="caution">
    <text evidence="9">The sequence shown here is derived from an EMBL/GenBank/DDBJ whole genome shotgun (WGS) entry which is preliminary data.</text>
</comment>
<dbReference type="SUPFAM" id="SSF55785">
    <property type="entry name" value="PYP-like sensor domain (PAS domain)"/>
    <property type="match status" value="1"/>
</dbReference>
<comment type="catalytic activity">
    <reaction evidence="1">
        <text>ATP + protein L-histidine = ADP + protein N-phospho-L-histidine.</text>
        <dbReference type="EC" id="2.7.13.3"/>
    </reaction>
</comment>
<dbReference type="PANTHER" id="PTHR41523:SF7">
    <property type="entry name" value="HISTIDINE KINASE"/>
    <property type="match status" value="1"/>
</dbReference>
<dbReference type="InterPro" id="IPR011102">
    <property type="entry name" value="Sig_transdc_His_kinase_HWE"/>
</dbReference>
<sequence>MDKVTTDDTFSFLDGGGRSAEMIRDLDWSNTPLGPIRQWPVALKTAAGMVLTSGFPAMIAWGPELTMIYNDAFHPILGRKPEAMGQPLSRVWAEIWEDIAPIAHKALAGQATFIEDFPLTVQRNGYAEEAFFTFSYSPLRDDAGRIVGLLDTVIETTARMESQRQVRLMNSELQHRMKNMFAMVTSIVSQTLRVAHSVEESRPLLLQRLAAVANAHALVTDAPKGDVSLAQVVETALSVHRTVSSQVHADGPEVMLSDKQALSLSLAINELTTNAMKYGALSVEDGRVHLCWQGDGAGSFILHWREQGGPSVTKPSRRGFGTTLMERVVPHDFGGSATLTYAPEGLSYRIDTPALKR</sequence>
<dbReference type="AlphaFoldDB" id="A0A549STQ9"/>
<evidence type="ECO:0000256" key="1">
    <source>
        <dbReference type="ARBA" id="ARBA00000085"/>
    </source>
</evidence>
<dbReference type="EMBL" id="VJMG01000080">
    <property type="protein sequence ID" value="TRL33036.1"/>
    <property type="molecule type" value="Genomic_DNA"/>
</dbReference>
<evidence type="ECO:0000256" key="2">
    <source>
        <dbReference type="ARBA" id="ARBA00012438"/>
    </source>
</evidence>
<keyword evidence="5" id="KW-0547">Nucleotide-binding</keyword>
<feature type="domain" description="Signal transduction histidine kinase HWE region" evidence="8">
    <location>
        <begin position="172"/>
        <end position="253"/>
    </location>
</feature>
<keyword evidence="7" id="KW-0067">ATP-binding</keyword>
<dbReference type="Gene3D" id="3.30.565.10">
    <property type="entry name" value="Histidine kinase-like ATPase, C-terminal domain"/>
    <property type="match status" value="1"/>
</dbReference>
<evidence type="ECO:0000313" key="9">
    <source>
        <dbReference type="EMBL" id="TRL33036.1"/>
    </source>
</evidence>
<evidence type="ECO:0000256" key="6">
    <source>
        <dbReference type="ARBA" id="ARBA00022777"/>
    </source>
</evidence>
<keyword evidence="10" id="KW-1185">Reference proteome</keyword>
<evidence type="ECO:0000313" key="10">
    <source>
        <dbReference type="Proteomes" id="UP000316801"/>
    </source>
</evidence>
<dbReference type="Pfam" id="PF07536">
    <property type="entry name" value="HWE_HK"/>
    <property type="match status" value="1"/>
</dbReference>
<dbReference type="GO" id="GO:0005524">
    <property type="term" value="F:ATP binding"/>
    <property type="evidence" value="ECO:0007669"/>
    <property type="project" value="UniProtKB-KW"/>
</dbReference>
<evidence type="ECO:0000256" key="4">
    <source>
        <dbReference type="ARBA" id="ARBA00022679"/>
    </source>
</evidence>
<dbReference type="Proteomes" id="UP000316801">
    <property type="component" value="Unassembled WGS sequence"/>
</dbReference>
<dbReference type="InterPro" id="IPR036890">
    <property type="entry name" value="HATPase_C_sf"/>
</dbReference>
<name>A0A549STQ9_9HYPH</name>
<protein>
    <recommendedName>
        <fullName evidence="2">histidine kinase</fullName>
        <ecNumber evidence="2">2.7.13.3</ecNumber>
    </recommendedName>
</protein>
<dbReference type="PANTHER" id="PTHR41523">
    <property type="entry name" value="TWO-COMPONENT SYSTEM SENSOR PROTEIN"/>
    <property type="match status" value="1"/>
</dbReference>
<dbReference type="Gene3D" id="3.30.450.20">
    <property type="entry name" value="PAS domain"/>
    <property type="match status" value="1"/>
</dbReference>
<organism evidence="9 10">
    <name type="scientific">Rhizobium straminoryzae</name>
    <dbReference type="NCBI Taxonomy" id="1387186"/>
    <lineage>
        <taxon>Bacteria</taxon>
        <taxon>Pseudomonadati</taxon>
        <taxon>Pseudomonadota</taxon>
        <taxon>Alphaproteobacteria</taxon>
        <taxon>Hyphomicrobiales</taxon>
        <taxon>Rhizobiaceae</taxon>
        <taxon>Rhizobium/Agrobacterium group</taxon>
        <taxon>Rhizobium</taxon>
    </lineage>
</organism>
<accession>A0A549STQ9</accession>
<dbReference type="InterPro" id="IPR035965">
    <property type="entry name" value="PAS-like_dom_sf"/>
</dbReference>
<reference evidence="9 10" key="1">
    <citation type="submission" date="2019-07" db="EMBL/GenBank/DDBJ databases">
        <title>Ln-dependent methylotrophs.</title>
        <authorList>
            <person name="Tani A."/>
        </authorList>
    </citation>
    <scope>NUCLEOTIDE SEQUENCE [LARGE SCALE GENOMIC DNA]</scope>
    <source>
        <strain evidence="9 10">SM12</strain>
    </source>
</reference>
<proteinExistence type="predicted"/>
<evidence type="ECO:0000259" key="8">
    <source>
        <dbReference type="SMART" id="SM00911"/>
    </source>
</evidence>
<keyword evidence="3" id="KW-0597">Phosphoprotein</keyword>
<evidence type="ECO:0000256" key="7">
    <source>
        <dbReference type="ARBA" id="ARBA00022840"/>
    </source>
</evidence>
<dbReference type="Pfam" id="PF08448">
    <property type="entry name" value="PAS_4"/>
    <property type="match status" value="1"/>
</dbReference>
<keyword evidence="6 9" id="KW-0418">Kinase</keyword>
<dbReference type="EC" id="2.7.13.3" evidence="2"/>
<gene>
    <name evidence="9" type="ORF">FNA46_23280</name>
</gene>
<keyword evidence="4" id="KW-0808">Transferase</keyword>
<dbReference type="GO" id="GO:0004673">
    <property type="term" value="F:protein histidine kinase activity"/>
    <property type="evidence" value="ECO:0007669"/>
    <property type="project" value="UniProtKB-EC"/>
</dbReference>
<dbReference type="SMART" id="SM00911">
    <property type="entry name" value="HWE_HK"/>
    <property type="match status" value="1"/>
</dbReference>
<evidence type="ECO:0000256" key="5">
    <source>
        <dbReference type="ARBA" id="ARBA00022741"/>
    </source>
</evidence>
<evidence type="ECO:0000256" key="3">
    <source>
        <dbReference type="ARBA" id="ARBA00022553"/>
    </source>
</evidence>
<dbReference type="InterPro" id="IPR013656">
    <property type="entry name" value="PAS_4"/>
</dbReference>